<reference evidence="1" key="1">
    <citation type="submission" date="2020-08" db="EMBL/GenBank/DDBJ databases">
        <title>Genome public.</title>
        <authorList>
            <person name="Liu C."/>
            <person name="Sun Q."/>
        </authorList>
    </citation>
    <scope>NUCLEOTIDE SEQUENCE</scope>
    <source>
        <strain evidence="1">NSJ-32</strain>
    </source>
</reference>
<dbReference type="Proteomes" id="UP000657006">
    <property type="component" value="Unassembled WGS sequence"/>
</dbReference>
<comment type="caution">
    <text evidence="1">The sequence shown here is derived from an EMBL/GenBank/DDBJ whole genome shotgun (WGS) entry which is preliminary data.</text>
</comment>
<dbReference type="AlphaFoldDB" id="A0A926I265"/>
<name>A0A926I265_9FIRM</name>
<keyword evidence="2" id="KW-1185">Reference proteome</keyword>
<evidence type="ECO:0000313" key="1">
    <source>
        <dbReference type="EMBL" id="MBC8544984.1"/>
    </source>
</evidence>
<dbReference type="EMBL" id="JACRSQ010000039">
    <property type="protein sequence ID" value="MBC8544984.1"/>
    <property type="molecule type" value="Genomic_DNA"/>
</dbReference>
<protein>
    <submittedName>
        <fullName evidence="1">Uncharacterized protein</fullName>
    </submittedName>
</protein>
<sequence length="36" mass="4266">MLTKMHDRLEEKYPGLLKSCRFIRLCEHTGIGGIYR</sequence>
<evidence type="ECO:0000313" key="2">
    <source>
        <dbReference type="Proteomes" id="UP000657006"/>
    </source>
</evidence>
<accession>A0A926I265</accession>
<proteinExistence type="predicted"/>
<organism evidence="1 2">
    <name type="scientific">Bianquea renquensis</name>
    <dbReference type="NCBI Taxonomy" id="2763661"/>
    <lineage>
        <taxon>Bacteria</taxon>
        <taxon>Bacillati</taxon>
        <taxon>Bacillota</taxon>
        <taxon>Clostridia</taxon>
        <taxon>Eubacteriales</taxon>
        <taxon>Bianqueaceae</taxon>
        <taxon>Bianquea</taxon>
    </lineage>
</organism>
<gene>
    <name evidence="1" type="ORF">H8730_15690</name>
</gene>